<comment type="function">
    <text evidence="11">Catalyzes the oxidation of 5,10-methylenetetrahydrofolate to 5,10-methenyltetrahydrofolate and then the hydrolysis of 5,10-methenyltetrahydrofolate to 10-formyltetrahydrofolate.</text>
</comment>
<keyword evidence="9 11" id="KW-0486">Methionine biosynthesis</keyword>
<feature type="domain" description="Tetrahydrofolate dehydrogenase/cyclohydrolase catalytic" evidence="12">
    <location>
        <begin position="6"/>
        <end position="121"/>
    </location>
</feature>
<comment type="subunit">
    <text evidence="2 11">Homodimer.</text>
</comment>
<feature type="domain" description="Tetrahydrofolate dehydrogenase/cyclohydrolase NAD(P)-binding" evidence="13">
    <location>
        <begin position="133"/>
        <end position="264"/>
    </location>
</feature>
<dbReference type="PRINTS" id="PR00085">
    <property type="entry name" value="THFDHDRGNASE"/>
</dbReference>
<keyword evidence="6 11" id="KW-0521">NADP</keyword>
<evidence type="ECO:0000256" key="5">
    <source>
        <dbReference type="ARBA" id="ARBA00022801"/>
    </source>
</evidence>
<gene>
    <name evidence="11" type="primary">folD</name>
    <name evidence="14" type="ORF">A3E46_01035</name>
</gene>
<comment type="similarity">
    <text evidence="11">Belongs to the tetrahydrofolate dehydrogenase/cyclohydrolase family.</text>
</comment>
<dbReference type="EC" id="1.5.1.5" evidence="11"/>
<keyword evidence="7 11" id="KW-0560">Oxidoreductase</keyword>
<accession>A0A1F8AY61</accession>
<dbReference type="Proteomes" id="UP000178313">
    <property type="component" value="Unassembled WGS sequence"/>
</dbReference>
<name>A0A1F8AY61_9BACT</name>
<keyword evidence="4 11" id="KW-0658">Purine biosynthesis</keyword>
<dbReference type="InterPro" id="IPR020630">
    <property type="entry name" value="THF_DH/CycHdrlase_cat_dom"/>
</dbReference>
<dbReference type="PANTHER" id="PTHR48099:SF5">
    <property type="entry name" value="C-1-TETRAHYDROFOLATE SYNTHASE, CYTOPLASMIC"/>
    <property type="match status" value="1"/>
</dbReference>
<dbReference type="GO" id="GO:0006164">
    <property type="term" value="P:purine nucleotide biosynthetic process"/>
    <property type="evidence" value="ECO:0007669"/>
    <property type="project" value="UniProtKB-KW"/>
</dbReference>
<proteinExistence type="inferred from homology"/>
<dbReference type="GO" id="GO:0035999">
    <property type="term" value="P:tetrahydrofolate interconversion"/>
    <property type="evidence" value="ECO:0007669"/>
    <property type="project" value="UniProtKB-UniRule"/>
</dbReference>
<evidence type="ECO:0000256" key="2">
    <source>
        <dbReference type="ARBA" id="ARBA00011738"/>
    </source>
</evidence>
<organism evidence="14 15">
    <name type="scientific">Candidatus Woesebacteria bacterium RIFCSPHIGHO2_12_FULL_46_16</name>
    <dbReference type="NCBI Taxonomy" id="1802513"/>
    <lineage>
        <taxon>Bacteria</taxon>
        <taxon>Candidatus Woeseibacteriota</taxon>
    </lineage>
</organism>
<evidence type="ECO:0000256" key="6">
    <source>
        <dbReference type="ARBA" id="ARBA00022857"/>
    </source>
</evidence>
<dbReference type="STRING" id="1802513.A3E46_01035"/>
<dbReference type="Gene3D" id="3.40.50.720">
    <property type="entry name" value="NAD(P)-binding Rossmann-like Domain"/>
    <property type="match status" value="1"/>
</dbReference>
<feature type="binding site" evidence="11">
    <location>
        <begin position="159"/>
        <end position="161"/>
    </location>
    <ligand>
        <name>NADP(+)</name>
        <dbReference type="ChEBI" id="CHEBI:58349"/>
    </ligand>
</feature>
<evidence type="ECO:0000256" key="10">
    <source>
        <dbReference type="ARBA" id="ARBA00023268"/>
    </source>
</evidence>
<dbReference type="EMBL" id="MGGZ01000028">
    <property type="protein sequence ID" value="OGM56570.1"/>
    <property type="molecule type" value="Genomic_DNA"/>
</dbReference>
<evidence type="ECO:0000256" key="8">
    <source>
        <dbReference type="ARBA" id="ARBA00023102"/>
    </source>
</evidence>
<comment type="catalytic activity">
    <reaction evidence="11">
        <text>(6R)-5,10-methenyltetrahydrofolate + H2O = (6R)-10-formyltetrahydrofolate + H(+)</text>
        <dbReference type="Rhea" id="RHEA:23700"/>
        <dbReference type="ChEBI" id="CHEBI:15377"/>
        <dbReference type="ChEBI" id="CHEBI:15378"/>
        <dbReference type="ChEBI" id="CHEBI:57455"/>
        <dbReference type="ChEBI" id="CHEBI:195366"/>
        <dbReference type="EC" id="3.5.4.9"/>
    </reaction>
</comment>
<dbReference type="Pfam" id="PF00763">
    <property type="entry name" value="THF_DHG_CYH"/>
    <property type="match status" value="1"/>
</dbReference>
<dbReference type="InterPro" id="IPR046346">
    <property type="entry name" value="Aminoacid_DH-like_N_sf"/>
</dbReference>
<sequence>MAIIFDGRAFAAQKKELLKSRIDSLYKKGVTPHLASIIVGDNPASLLYVGLKKKAAEQIGAKVDIFHLGNDTRKEELVGLIESLNNNKSVHGIMIQLPLPQGLSGDKETIIDKINTKKDVDGLRADSPFLHPTSKAVIEILNCAKTLLKRKLEIVCVVGSSGMVGTPLVKELKKEGYGVIECSSLTKNLKEKTQDADVVVSTTGKENIIGAEVVKNQAIVIDVGSPKADVDFDKVFAKAAFITPVPGGVGPVTITCLLENLIEATG</sequence>
<comment type="pathway">
    <text evidence="1 11">One-carbon metabolism; tetrahydrofolate interconversion.</text>
</comment>
<dbReference type="GO" id="GO:0004477">
    <property type="term" value="F:methenyltetrahydrofolate cyclohydrolase activity"/>
    <property type="evidence" value="ECO:0007669"/>
    <property type="project" value="UniProtKB-UniRule"/>
</dbReference>
<dbReference type="GO" id="GO:0005829">
    <property type="term" value="C:cytosol"/>
    <property type="evidence" value="ECO:0007669"/>
    <property type="project" value="TreeGrafter"/>
</dbReference>
<dbReference type="AlphaFoldDB" id="A0A1F8AY61"/>
<dbReference type="InterPro" id="IPR000672">
    <property type="entry name" value="THF_DH/CycHdrlase"/>
</dbReference>
<evidence type="ECO:0000256" key="4">
    <source>
        <dbReference type="ARBA" id="ARBA00022755"/>
    </source>
</evidence>
<keyword evidence="3 11" id="KW-0554">One-carbon metabolism</keyword>
<keyword evidence="10 11" id="KW-0511">Multifunctional enzyme</keyword>
<evidence type="ECO:0000259" key="12">
    <source>
        <dbReference type="Pfam" id="PF00763"/>
    </source>
</evidence>
<comment type="catalytic activity">
    <reaction evidence="11">
        <text>(6R)-5,10-methylene-5,6,7,8-tetrahydrofolate + NADP(+) = (6R)-5,10-methenyltetrahydrofolate + NADPH</text>
        <dbReference type="Rhea" id="RHEA:22812"/>
        <dbReference type="ChEBI" id="CHEBI:15636"/>
        <dbReference type="ChEBI" id="CHEBI:57455"/>
        <dbReference type="ChEBI" id="CHEBI:57783"/>
        <dbReference type="ChEBI" id="CHEBI:58349"/>
        <dbReference type="EC" id="1.5.1.5"/>
    </reaction>
</comment>
<dbReference type="FunFam" id="3.40.50.10860:FF:000005">
    <property type="entry name" value="C-1-tetrahydrofolate synthase, cytoplasmic, putative"/>
    <property type="match status" value="1"/>
</dbReference>
<dbReference type="Pfam" id="PF02882">
    <property type="entry name" value="THF_DHG_CYH_C"/>
    <property type="match status" value="1"/>
</dbReference>
<dbReference type="Gene3D" id="3.40.50.10860">
    <property type="entry name" value="Leucine Dehydrogenase, chain A, domain 1"/>
    <property type="match status" value="1"/>
</dbReference>
<evidence type="ECO:0000256" key="9">
    <source>
        <dbReference type="ARBA" id="ARBA00023167"/>
    </source>
</evidence>
<evidence type="ECO:0000256" key="3">
    <source>
        <dbReference type="ARBA" id="ARBA00022563"/>
    </source>
</evidence>
<evidence type="ECO:0000256" key="1">
    <source>
        <dbReference type="ARBA" id="ARBA00004777"/>
    </source>
</evidence>
<evidence type="ECO:0000256" key="11">
    <source>
        <dbReference type="HAMAP-Rule" id="MF_01576"/>
    </source>
</evidence>
<dbReference type="EC" id="3.5.4.9" evidence="11"/>
<dbReference type="GO" id="GO:0004488">
    <property type="term" value="F:methylenetetrahydrofolate dehydrogenase (NADP+) activity"/>
    <property type="evidence" value="ECO:0007669"/>
    <property type="project" value="UniProtKB-UniRule"/>
</dbReference>
<dbReference type="SUPFAM" id="SSF51735">
    <property type="entry name" value="NAD(P)-binding Rossmann-fold domains"/>
    <property type="match status" value="1"/>
</dbReference>
<dbReference type="SUPFAM" id="SSF53223">
    <property type="entry name" value="Aminoacid dehydrogenase-like, N-terminal domain"/>
    <property type="match status" value="1"/>
</dbReference>
<dbReference type="UniPathway" id="UPA00193"/>
<comment type="caution">
    <text evidence="11">Lacks conserved residue(s) required for the propagation of feature annotation.</text>
</comment>
<dbReference type="GO" id="GO:0000105">
    <property type="term" value="P:L-histidine biosynthetic process"/>
    <property type="evidence" value="ECO:0007669"/>
    <property type="project" value="UniProtKB-KW"/>
</dbReference>
<evidence type="ECO:0000256" key="7">
    <source>
        <dbReference type="ARBA" id="ARBA00023002"/>
    </source>
</evidence>
<keyword evidence="11" id="KW-0028">Amino-acid biosynthesis</keyword>
<dbReference type="InterPro" id="IPR036291">
    <property type="entry name" value="NAD(P)-bd_dom_sf"/>
</dbReference>
<dbReference type="GO" id="GO:0009086">
    <property type="term" value="P:methionine biosynthetic process"/>
    <property type="evidence" value="ECO:0007669"/>
    <property type="project" value="UniProtKB-KW"/>
</dbReference>
<keyword evidence="8 11" id="KW-0368">Histidine biosynthesis</keyword>
<dbReference type="InterPro" id="IPR020631">
    <property type="entry name" value="THF_DH/CycHdrlase_NAD-bd_dom"/>
</dbReference>
<comment type="caution">
    <text evidence="14">The sequence shown here is derived from an EMBL/GenBank/DDBJ whole genome shotgun (WGS) entry which is preliminary data.</text>
</comment>
<dbReference type="PANTHER" id="PTHR48099">
    <property type="entry name" value="C-1-TETRAHYDROFOLATE SYNTHASE, CYTOPLASMIC-RELATED"/>
    <property type="match status" value="1"/>
</dbReference>
<reference evidence="14 15" key="1">
    <citation type="journal article" date="2016" name="Nat. Commun.">
        <title>Thousands of microbial genomes shed light on interconnected biogeochemical processes in an aquifer system.</title>
        <authorList>
            <person name="Anantharaman K."/>
            <person name="Brown C.T."/>
            <person name="Hug L.A."/>
            <person name="Sharon I."/>
            <person name="Castelle C.J."/>
            <person name="Probst A.J."/>
            <person name="Thomas B.C."/>
            <person name="Singh A."/>
            <person name="Wilkins M.J."/>
            <person name="Karaoz U."/>
            <person name="Brodie E.L."/>
            <person name="Williams K.H."/>
            <person name="Hubbard S.S."/>
            <person name="Banfield J.F."/>
        </authorList>
    </citation>
    <scope>NUCLEOTIDE SEQUENCE [LARGE SCALE GENOMIC DNA]</scope>
</reference>
<evidence type="ECO:0000313" key="14">
    <source>
        <dbReference type="EMBL" id="OGM56570.1"/>
    </source>
</evidence>
<keyword evidence="5 11" id="KW-0378">Hydrolase</keyword>
<protein>
    <recommendedName>
        <fullName evidence="11">Bifunctional protein FolD</fullName>
    </recommendedName>
    <domain>
        <recommendedName>
            <fullName evidence="11">Methylenetetrahydrofolate dehydrogenase</fullName>
            <ecNumber evidence="11">1.5.1.5</ecNumber>
        </recommendedName>
    </domain>
    <domain>
        <recommendedName>
            <fullName evidence="11">Methenyltetrahydrofolate cyclohydrolase</fullName>
            <ecNumber evidence="11">3.5.4.9</ecNumber>
        </recommendedName>
    </domain>
</protein>
<evidence type="ECO:0000313" key="15">
    <source>
        <dbReference type="Proteomes" id="UP000178313"/>
    </source>
</evidence>
<evidence type="ECO:0000259" key="13">
    <source>
        <dbReference type="Pfam" id="PF02882"/>
    </source>
</evidence>
<dbReference type="HAMAP" id="MF_01576">
    <property type="entry name" value="THF_DHG_CYH"/>
    <property type="match status" value="1"/>
</dbReference>